<gene>
    <name evidence="1" type="ORF">DILT_LOCUS832</name>
</gene>
<evidence type="ECO:0000313" key="2">
    <source>
        <dbReference type="Proteomes" id="UP000281553"/>
    </source>
</evidence>
<dbReference type="EMBL" id="UYRU01004179">
    <property type="protein sequence ID" value="VDK37084.1"/>
    <property type="molecule type" value="Genomic_DNA"/>
</dbReference>
<dbReference type="AlphaFoldDB" id="A0A3P6QWY1"/>
<name>A0A3P6QWY1_DIBLA</name>
<sequence>MRSNANRNASVPRVSNTVTVDGHASATVTAGYQRHPLVINVSAVTKGLTVSVSLHPSLNAVYEVDPVYFLGQIGPTGFVDITLTKHALSFKSVVSFGVHLSD</sequence>
<organism evidence="1 2">
    <name type="scientific">Dibothriocephalus latus</name>
    <name type="common">Fish tapeworm</name>
    <name type="synonym">Diphyllobothrium latum</name>
    <dbReference type="NCBI Taxonomy" id="60516"/>
    <lineage>
        <taxon>Eukaryota</taxon>
        <taxon>Metazoa</taxon>
        <taxon>Spiralia</taxon>
        <taxon>Lophotrochozoa</taxon>
        <taxon>Platyhelminthes</taxon>
        <taxon>Cestoda</taxon>
        <taxon>Eucestoda</taxon>
        <taxon>Diphyllobothriidea</taxon>
        <taxon>Diphyllobothriidae</taxon>
        <taxon>Dibothriocephalus</taxon>
    </lineage>
</organism>
<dbReference type="Proteomes" id="UP000281553">
    <property type="component" value="Unassembled WGS sequence"/>
</dbReference>
<proteinExistence type="predicted"/>
<keyword evidence="2" id="KW-1185">Reference proteome</keyword>
<accession>A0A3P6QWY1</accession>
<protein>
    <submittedName>
        <fullName evidence="1">Uncharacterized protein</fullName>
    </submittedName>
</protein>
<reference evidence="1 2" key="1">
    <citation type="submission" date="2018-11" db="EMBL/GenBank/DDBJ databases">
        <authorList>
            <consortium name="Pathogen Informatics"/>
        </authorList>
    </citation>
    <scope>NUCLEOTIDE SEQUENCE [LARGE SCALE GENOMIC DNA]</scope>
</reference>
<dbReference type="OrthoDB" id="6284268at2759"/>
<evidence type="ECO:0000313" key="1">
    <source>
        <dbReference type="EMBL" id="VDK37084.1"/>
    </source>
</evidence>